<feature type="region of interest" description="Disordered" evidence="2">
    <location>
        <begin position="645"/>
        <end position="664"/>
    </location>
</feature>
<feature type="region of interest" description="Disordered" evidence="2">
    <location>
        <begin position="295"/>
        <end position="354"/>
    </location>
</feature>
<evidence type="ECO:0000313" key="4">
    <source>
        <dbReference type="EMBL" id="EGD83402.1"/>
    </source>
</evidence>
<evidence type="ECO:0000256" key="1">
    <source>
        <dbReference type="PROSITE-ProRule" id="PRU00047"/>
    </source>
</evidence>
<keyword evidence="5" id="KW-1185">Reference proteome</keyword>
<dbReference type="GO" id="GO:0008270">
    <property type="term" value="F:zinc ion binding"/>
    <property type="evidence" value="ECO:0007669"/>
    <property type="project" value="UniProtKB-KW"/>
</dbReference>
<keyword evidence="1" id="KW-0479">Metal-binding</keyword>
<feature type="compositionally biased region" description="Acidic residues" evidence="2">
    <location>
        <begin position="587"/>
        <end position="616"/>
    </location>
</feature>
<feature type="compositionally biased region" description="Basic and acidic residues" evidence="2">
    <location>
        <begin position="654"/>
        <end position="664"/>
    </location>
</feature>
<feature type="compositionally biased region" description="Basic and acidic residues" evidence="2">
    <location>
        <begin position="28"/>
        <end position="47"/>
    </location>
</feature>
<organism evidence="5">
    <name type="scientific">Salpingoeca rosetta (strain ATCC 50818 / BSB-021)</name>
    <dbReference type="NCBI Taxonomy" id="946362"/>
    <lineage>
        <taxon>Eukaryota</taxon>
        <taxon>Choanoflagellata</taxon>
        <taxon>Craspedida</taxon>
        <taxon>Salpingoecidae</taxon>
        <taxon>Salpingoeca</taxon>
    </lineage>
</organism>
<dbReference type="OMA" id="ESCIHEH"/>
<gene>
    <name evidence="4" type="ORF">PTSG_04010</name>
</gene>
<dbReference type="PROSITE" id="PS50158">
    <property type="entry name" value="ZF_CCHC"/>
    <property type="match status" value="1"/>
</dbReference>
<dbReference type="AlphaFoldDB" id="F2U7I5"/>
<dbReference type="Proteomes" id="UP000007799">
    <property type="component" value="Unassembled WGS sequence"/>
</dbReference>
<sequence length="664" mass="75261">MKASCHQLTKAGTTRHAQAGNQEAPDSSGDHGDMCVPEGHEGSGNPDRERETLLVLHVYMQLKLAHLENRRKSKGKRSKPNGQVDEHAAQQLGVGLSTVRRKYAMLNKLLREHGIDGLKTLSVENRRGKATRLPTRVPTTKRVLRQVRAHVRMQREGGHRITAVQVLDFLRKHRHVDVRPSFAGDGDDELDRAAALRAVQRFLRRAGYLRGNKHVVQENPRHKQLLAKYLKEFDANRRLPPDERLREVYLDESYIDRNYNSNRDSLYDPNDGQDMHSHRKIKRGRRYCFALATDGAGDEEQPQASQSSARKCSRCKQPGHTRKKCPVADEDLPEQPQQQQGRPRKPSRGSFHTGDYHKAFNSDNFISWFKDALLPNLHQPSLIIMDNAAYHRTLPPDTPVPGRMKKADVIAALRARNLTVSETDFSCELKDRLKLWVKNHVQPEVVQLAEAQGHKVLFSPPCYSDLNPIELVWALIKGNVGRRYSLDTTFEDVERRLEEEIQRLAEDRGQYRKDGKTRVQAIIDSIDKQLERQRRIIDGRGEEEAVEQAAPCTTTRAASADSTEEMDVEQAAAVVLDEEVDWVDERMDEGEDGEEGEECEEGDDDGVSESDLEAGEQSDALFTSTFAGVMPWLQAVFDREMNTALSRCRQPTDSIERGRGTSVS</sequence>
<evidence type="ECO:0000256" key="2">
    <source>
        <dbReference type="SAM" id="MobiDB-lite"/>
    </source>
</evidence>
<feature type="compositionally biased region" description="Polar residues" evidence="2">
    <location>
        <begin position="551"/>
        <end position="561"/>
    </location>
</feature>
<accession>F2U7I5</accession>
<proteinExistence type="predicted"/>
<feature type="compositionally biased region" description="Polar residues" evidence="2">
    <location>
        <begin position="1"/>
        <end position="25"/>
    </location>
</feature>
<dbReference type="PANTHER" id="PTHR33939">
    <property type="entry name" value="PROTEIN CBG22215"/>
    <property type="match status" value="1"/>
</dbReference>
<protein>
    <recommendedName>
        <fullName evidence="3">CCHC-type domain-containing protein</fullName>
    </recommendedName>
</protein>
<feature type="region of interest" description="Disordered" evidence="2">
    <location>
        <begin position="67"/>
        <end position="89"/>
    </location>
</feature>
<evidence type="ECO:0000313" key="5">
    <source>
        <dbReference type="Proteomes" id="UP000007799"/>
    </source>
</evidence>
<dbReference type="RefSeq" id="XP_004994906.1">
    <property type="nucleotide sequence ID" value="XM_004994849.1"/>
</dbReference>
<dbReference type="InterPro" id="IPR036397">
    <property type="entry name" value="RNaseH_sf"/>
</dbReference>
<feature type="compositionally biased region" description="Basic residues" evidence="2">
    <location>
        <begin position="311"/>
        <end position="325"/>
    </location>
</feature>
<evidence type="ECO:0000259" key="3">
    <source>
        <dbReference type="PROSITE" id="PS50158"/>
    </source>
</evidence>
<feature type="region of interest" description="Disordered" evidence="2">
    <location>
        <begin position="260"/>
        <end position="279"/>
    </location>
</feature>
<dbReference type="InterPro" id="IPR001878">
    <property type="entry name" value="Znf_CCHC"/>
</dbReference>
<keyword evidence="1" id="KW-0863">Zinc-finger</keyword>
<dbReference type="InParanoid" id="F2U7I5"/>
<dbReference type="EMBL" id="GL832963">
    <property type="protein sequence ID" value="EGD83402.1"/>
    <property type="molecule type" value="Genomic_DNA"/>
</dbReference>
<feature type="domain" description="CCHC-type" evidence="3">
    <location>
        <begin position="310"/>
        <end position="326"/>
    </location>
</feature>
<name>F2U7I5_SALR5</name>
<dbReference type="PANTHER" id="PTHR33939:SF1">
    <property type="entry name" value="DUF4371 DOMAIN-CONTAINING PROTEIN"/>
    <property type="match status" value="1"/>
</dbReference>
<dbReference type="GO" id="GO:0003676">
    <property type="term" value="F:nucleic acid binding"/>
    <property type="evidence" value="ECO:0007669"/>
    <property type="project" value="InterPro"/>
</dbReference>
<dbReference type="Gene3D" id="3.30.420.10">
    <property type="entry name" value="Ribonuclease H-like superfamily/Ribonuclease H"/>
    <property type="match status" value="1"/>
</dbReference>
<reference evidence="4" key="1">
    <citation type="submission" date="2009-08" db="EMBL/GenBank/DDBJ databases">
        <title>Annotation of Salpingoeca rosetta.</title>
        <authorList>
            <consortium name="The Broad Institute Genome Sequencing Platform"/>
            <person name="Russ C."/>
            <person name="Cuomo C."/>
            <person name="Burger G."/>
            <person name="Gray M.W."/>
            <person name="Holland P.W.H."/>
            <person name="King N."/>
            <person name="Lang F.B.F."/>
            <person name="Roger A.J."/>
            <person name="Ruiz-Trillo I."/>
            <person name="Young S.K."/>
            <person name="Zeng Q."/>
            <person name="Gargeya S."/>
            <person name="Alvarado L."/>
            <person name="Berlin A."/>
            <person name="Chapman S.B."/>
            <person name="Chen Z."/>
            <person name="Freedman E."/>
            <person name="Gellesch M."/>
            <person name="Goldberg J."/>
            <person name="Griggs A."/>
            <person name="Gujja S."/>
            <person name="Heilman E."/>
            <person name="Heiman D."/>
            <person name="Howarth C."/>
            <person name="Mehta T."/>
            <person name="Neiman D."/>
            <person name="Pearson M."/>
            <person name="Roberts A."/>
            <person name="Saif S."/>
            <person name="Shea T."/>
            <person name="Shenoy N."/>
            <person name="Sisk P."/>
            <person name="Stolte C."/>
            <person name="Sykes S."/>
            <person name="White J."/>
            <person name="Yandava C."/>
            <person name="Haas B."/>
            <person name="Nusbaum C."/>
            <person name="Birren B."/>
        </authorList>
    </citation>
    <scope>NUCLEOTIDE SEQUENCE [LARGE SCALE GENOMIC DNA]</scope>
    <source>
        <strain evidence="4">ATCC 50818</strain>
    </source>
</reference>
<feature type="region of interest" description="Disordered" evidence="2">
    <location>
        <begin position="1"/>
        <end position="47"/>
    </location>
</feature>
<dbReference type="GeneID" id="16075485"/>
<feature type="region of interest" description="Disordered" evidence="2">
    <location>
        <begin position="538"/>
        <end position="566"/>
    </location>
</feature>
<keyword evidence="1" id="KW-0862">Zinc</keyword>
<dbReference type="KEGG" id="sre:PTSG_04010"/>
<feature type="region of interest" description="Disordered" evidence="2">
    <location>
        <begin position="587"/>
        <end position="617"/>
    </location>
</feature>